<dbReference type="AlphaFoldDB" id="A0A4Z2EYD3"/>
<dbReference type="SMART" id="SM00630">
    <property type="entry name" value="Sema"/>
    <property type="match status" value="1"/>
</dbReference>
<keyword evidence="5" id="KW-1185">Reference proteome</keyword>
<evidence type="ECO:0000256" key="2">
    <source>
        <dbReference type="PROSITE-ProRule" id="PRU00352"/>
    </source>
</evidence>
<dbReference type="Gene3D" id="2.130.10.10">
    <property type="entry name" value="YVTN repeat-like/Quinoprotein amine dehydrogenase"/>
    <property type="match status" value="1"/>
</dbReference>
<dbReference type="GO" id="GO:0007399">
    <property type="term" value="P:nervous system development"/>
    <property type="evidence" value="ECO:0007669"/>
    <property type="project" value="UniProtKB-ARBA"/>
</dbReference>
<reference evidence="4 5" key="1">
    <citation type="submission" date="2019-03" db="EMBL/GenBank/DDBJ databases">
        <title>First draft genome of Liparis tanakae, snailfish: a comprehensive survey of snailfish specific genes.</title>
        <authorList>
            <person name="Kim W."/>
            <person name="Song I."/>
            <person name="Jeong J.-H."/>
            <person name="Kim D."/>
            <person name="Kim S."/>
            <person name="Ryu S."/>
            <person name="Song J.Y."/>
            <person name="Lee S.K."/>
        </authorList>
    </citation>
    <scope>NUCLEOTIDE SEQUENCE [LARGE SCALE GENOMIC DNA]</scope>
    <source>
        <tissue evidence="4">Muscle</tissue>
    </source>
</reference>
<dbReference type="PANTHER" id="PTHR22625:SF61">
    <property type="entry name" value="HEPATOCYTE GROWTH FACTOR RECEPTOR"/>
    <property type="match status" value="1"/>
</dbReference>
<dbReference type="PANTHER" id="PTHR22625">
    <property type="entry name" value="PLEXIN"/>
    <property type="match status" value="1"/>
</dbReference>
<protein>
    <submittedName>
        <fullName evidence="4">Hepatocyte growth factor receptor</fullName>
    </submittedName>
</protein>
<name>A0A4Z2EYD3_9TELE</name>
<keyword evidence="4" id="KW-0675">Receptor</keyword>
<evidence type="ECO:0000259" key="3">
    <source>
        <dbReference type="PROSITE" id="PS51004"/>
    </source>
</evidence>
<comment type="caution">
    <text evidence="2">Lacks conserved residue(s) required for the propagation of feature annotation.</text>
</comment>
<keyword evidence="1" id="KW-0325">Glycoprotein</keyword>
<organism evidence="4 5">
    <name type="scientific">Liparis tanakae</name>
    <name type="common">Tanaka's snailfish</name>
    <dbReference type="NCBI Taxonomy" id="230148"/>
    <lineage>
        <taxon>Eukaryota</taxon>
        <taxon>Metazoa</taxon>
        <taxon>Chordata</taxon>
        <taxon>Craniata</taxon>
        <taxon>Vertebrata</taxon>
        <taxon>Euteleostomi</taxon>
        <taxon>Actinopterygii</taxon>
        <taxon>Neopterygii</taxon>
        <taxon>Teleostei</taxon>
        <taxon>Neoteleostei</taxon>
        <taxon>Acanthomorphata</taxon>
        <taxon>Eupercaria</taxon>
        <taxon>Perciformes</taxon>
        <taxon>Cottioidei</taxon>
        <taxon>Cottales</taxon>
        <taxon>Liparidae</taxon>
        <taxon>Liparis</taxon>
    </lineage>
</organism>
<gene>
    <name evidence="4" type="primary">MET_1</name>
    <name evidence="4" type="ORF">EYF80_055940</name>
</gene>
<evidence type="ECO:0000313" key="4">
    <source>
        <dbReference type="EMBL" id="TNN33895.1"/>
    </source>
</evidence>
<dbReference type="GO" id="GO:0017154">
    <property type="term" value="F:semaphorin receptor activity"/>
    <property type="evidence" value="ECO:0007669"/>
    <property type="project" value="InterPro"/>
</dbReference>
<accession>A0A4Z2EYD3</accession>
<dbReference type="InterPro" id="IPR031148">
    <property type="entry name" value="Plexin"/>
</dbReference>
<dbReference type="InterPro" id="IPR015943">
    <property type="entry name" value="WD40/YVTN_repeat-like_dom_sf"/>
</dbReference>
<dbReference type="InterPro" id="IPR001627">
    <property type="entry name" value="Semap_dom"/>
</dbReference>
<dbReference type="GO" id="GO:0005886">
    <property type="term" value="C:plasma membrane"/>
    <property type="evidence" value="ECO:0007669"/>
    <property type="project" value="TreeGrafter"/>
</dbReference>
<proteinExistence type="predicted"/>
<dbReference type="SUPFAM" id="SSF101912">
    <property type="entry name" value="Sema domain"/>
    <property type="match status" value="1"/>
</dbReference>
<evidence type="ECO:0000313" key="5">
    <source>
        <dbReference type="Proteomes" id="UP000314294"/>
    </source>
</evidence>
<dbReference type="Proteomes" id="UP000314294">
    <property type="component" value="Unassembled WGS sequence"/>
</dbReference>
<dbReference type="PROSITE" id="PS51004">
    <property type="entry name" value="SEMA"/>
    <property type="match status" value="1"/>
</dbReference>
<dbReference type="GO" id="GO:0002116">
    <property type="term" value="C:semaphorin receptor complex"/>
    <property type="evidence" value="ECO:0007669"/>
    <property type="project" value="TreeGrafter"/>
</dbReference>
<dbReference type="InterPro" id="IPR036352">
    <property type="entry name" value="Semap_dom_sf"/>
</dbReference>
<evidence type="ECO:0000256" key="1">
    <source>
        <dbReference type="ARBA" id="ARBA00023180"/>
    </source>
</evidence>
<comment type="caution">
    <text evidence="4">The sequence shown here is derived from an EMBL/GenBank/DDBJ whole genome shotgun (WGS) entry which is preliminary data.</text>
</comment>
<sequence>MAALLLWGAGPAARAQCDRSSETAALDPSVSYELPTFTADFPIQNVVTLDGVVYVGAVNRIYALTPDLAKLSEYRTGPLLANQTCGRGGGGGGGARVDNHNMALVLENIYDKGLFSCGSADNGVCRRHVLDDGVSTNAVDEEVSCFGDEAARRRGRPGDPDAVVGPSGSQVLNVESNLIKFFVGNSEIPGDGASPGAAPRPHTLALHRMKSSQDGFAFFSPRSHMDLIPALRGSYHLRYVYSFHSGPFTYFLTVQPVGGASRAYHTRIVRMCSGDLEIRRYVEMPLECISTNKRRRRSAPEDVSVFNLLQAAHVTAVGDDLDLQRQLKVERGDDVLFAAFARGRPDSPEPTADSAVCVISLKHINDMFRTYMRRCSTVEPLHFTGSDRKACYNTVRRRRTPPQRDALIATHRHVSRYFRPPVSNTRPAGRMWPHSPESDSSLAFSLKRPPLTFDLSRFRRKRIEGLYRRAAPLSPAPFC</sequence>
<dbReference type="EMBL" id="SRLO01002097">
    <property type="protein sequence ID" value="TNN33895.1"/>
    <property type="molecule type" value="Genomic_DNA"/>
</dbReference>
<dbReference type="GO" id="GO:0030334">
    <property type="term" value="P:regulation of cell migration"/>
    <property type="evidence" value="ECO:0007669"/>
    <property type="project" value="TreeGrafter"/>
</dbReference>
<feature type="domain" description="Sema" evidence="3">
    <location>
        <begin position="21"/>
        <end position="479"/>
    </location>
</feature>
<dbReference type="OrthoDB" id="9985181at2759"/>